<evidence type="ECO:0000313" key="2">
    <source>
        <dbReference type="EnsemblPlants" id="Bo6g086870.1"/>
    </source>
</evidence>
<evidence type="ECO:0000256" key="1">
    <source>
        <dbReference type="SAM" id="Phobius"/>
    </source>
</evidence>
<protein>
    <recommendedName>
        <fullName evidence="4">Transmembrane protein</fullName>
    </recommendedName>
</protein>
<keyword evidence="1" id="KW-1133">Transmembrane helix</keyword>
<keyword evidence="3" id="KW-1185">Reference proteome</keyword>
<evidence type="ECO:0008006" key="4">
    <source>
        <dbReference type="Google" id="ProtNLM"/>
    </source>
</evidence>
<feature type="transmembrane region" description="Helical" evidence="1">
    <location>
        <begin position="63"/>
        <end position="85"/>
    </location>
</feature>
<organism evidence="2 3">
    <name type="scientific">Brassica oleracea var. oleracea</name>
    <dbReference type="NCBI Taxonomy" id="109376"/>
    <lineage>
        <taxon>Eukaryota</taxon>
        <taxon>Viridiplantae</taxon>
        <taxon>Streptophyta</taxon>
        <taxon>Embryophyta</taxon>
        <taxon>Tracheophyta</taxon>
        <taxon>Spermatophyta</taxon>
        <taxon>Magnoliopsida</taxon>
        <taxon>eudicotyledons</taxon>
        <taxon>Gunneridae</taxon>
        <taxon>Pentapetalae</taxon>
        <taxon>rosids</taxon>
        <taxon>malvids</taxon>
        <taxon>Brassicales</taxon>
        <taxon>Brassicaceae</taxon>
        <taxon>Brassiceae</taxon>
        <taxon>Brassica</taxon>
    </lineage>
</organism>
<accession>A0A0D3CWM4</accession>
<dbReference type="AlphaFoldDB" id="A0A0D3CWM4"/>
<dbReference type="EnsemblPlants" id="Bo6g086870.1">
    <property type="protein sequence ID" value="Bo6g086870.1"/>
    <property type="gene ID" value="Bo6g086870"/>
</dbReference>
<name>A0A0D3CWM4_BRAOL</name>
<reference evidence="2 3" key="1">
    <citation type="journal article" date="2014" name="Genome Biol.">
        <title>Transcriptome and methylome profiling reveals relics of genome dominance in the mesopolyploid Brassica oleracea.</title>
        <authorList>
            <person name="Parkin I.A."/>
            <person name="Koh C."/>
            <person name="Tang H."/>
            <person name="Robinson S.J."/>
            <person name="Kagale S."/>
            <person name="Clarke W.E."/>
            <person name="Town C.D."/>
            <person name="Nixon J."/>
            <person name="Krishnakumar V."/>
            <person name="Bidwell S.L."/>
            <person name="Denoeud F."/>
            <person name="Belcram H."/>
            <person name="Links M.G."/>
            <person name="Just J."/>
            <person name="Clarke C."/>
            <person name="Bender T."/>
            <person name="Huebert T."/>
            <person name="Mason A.S."/>
            <person name="Pires J.C."/>
            <person name="Barker G."/>
            <person name="Moore J."/>
            <person name="Walley P.G."/>
            <person name="Manoli S."/>
            <person name="Batley J."/>
            <person name="Edwards D."/>
            <person name="Nelson M.N."/>
            <person name="Wang X."/>
            <person name="Paterson A.H."/>
            <person name="King G."/>
            <person name="Bancroft I."/>
            <person name="Chalhoub B."/>
            <person name="Sharpe A.G."/>
        </authorList>
    </citation>
    <scope>NUCLEOTIDE SEQUENCE</scope>
    <source>
        <strain evidence="2 3">cv. TO1000</strain>
    </source>
</reference>
<sequence>MSSPHRIIKKCVLHKRKERENKVYLKLQSHETWSRQKDIVKNHAPFSSTTKSMVVSPVKATSGVVMLFVILPSIILLNQTSFFFFGQTIMQKYSLCGRRP</sequence>
<reference evidence="2" key="2">
    <citation type="submission" date="2015-03" db="UniProtKB">
        <authorList>
            <consortium name="EnsemblPlants"/>
        </authorList>
    </citation>
    <scope>IDENTIFICATION</scope>
</reference>
<evidence type="ECO:0000313" key="3">
    <source>
        <dbReference type="Proteomes" id="UP000032141"/>
    </source>
</evidence>
<proteinExistence type="predicted"/>
<keyword evidence="1" id="KW-0812">Transmembrane</keyword>
<dbReference type="Gramene" id="Bo6g086870.1">
    <property type="protein sequence ID" value="Bo6g086870.1"/>
    <property type="gene ID" value="Bo6g086870"/>
</dbReference>
<dbReference type="HOGENOM" id="CLU_2309987_0_0_1"/>
<dbReference type="Proteomes" id="UP000032141">
    <property type="component" value="Chromosome C6"/>
</dbReference>
<keyword evidence="1" id="KW-0472">Membrane</keyword>